<proteinExistence type="predicted"/>
<dbReference type="Proteomes" id="UP000823399">
    <property type="component" value="Unassembled WGS sequence"/>
</dbReference>
<dbReference type="EMBL" id="JABBWM010000039">
    <property type="protein sequence ID" value="KAG2105108.1"/>
    <property type="molecule type" value="Genomic_DNA"/>
</dbReference>
<keyword evidence="2" id="KW-1185">Reference proteome</keyword>
<sequence>MPRSNSSVDSPKKTKQKKLTEEEVLVLKSHLEEWKEAAAEDRKKIMKVVVKEAKVHAPTMDDRLLKKRKYSVIEQLRKEDIIEKTGARPGSKTFIERYQSTLTAIMASLSKEELEEAQNTVIEWSDKAPPAAVQADFAKKKAPGMMKDLATKLWKQAGMRIFILSAWKTEEDEVRCLVT</sequence>
<accession>A0A9P7JS57</accession>
<protein>
    <submittedName>
        <fullName evidence="1">Uncharacterized protein</fullName>
    </submittedName>
</protein>
<dbReference type="OrthoDB" id="2654519at2759"/>
<name>A0A9P7JS57_9AGAM</name>
<evidence type="ECO:0000313" key="2">
    <source>
        <dbReference type="Proteomes" id="UP000823399"/>
    </source>
</evidence>
<dbReference type="RefSeq" id="XP_041291158.1">
    <property type="nucleotide sequence ID" value="XM_041441725.1"/>
</dbReference>
<evidence type="ECO:0000313" key="1">
    <source>
        <dbReference type="EMBL" id="KAG2105108.1"/>
    </source>
</evidence>
<organism evidence="1 2">
    <name type="scientific">Suillus discolor</name>
    <dbReference type="NCBI Taxonomy" id="1912936"/>
    <lineage>
        <taxon>Eukaryota</taxon>
        <taxon>Fungi</taxon>
        <taxon>Dikarya</taxon>
        <taxon>Basidiomycota</taxon>
        <taxon>Agaricomycotina</taxon>
        <taxon>Agaricomycetes</taxon>
        <taxon>Agaricomycetidae</taxon>
        <taxon>Boletales</taxon>
        <taxon>Suillineae</taxon>
        <taxon>Suillaceae</taxon>
        <taxon>Suillus</taxon>
    </lineage>
</organism>
<gene>
    <name evidence="1" type="ORF">F5147DRAFT_775428</name>
</gene>
<dbReference type="AlphaFoldDB" id="A0A9P7JS57"/>
<dbReference type="GeneID" id="64703984"/>
<comment type="caution">
    <text evidence="1">The sequence shown here is derived from an EMBL/GenBank/DDBJ whole genome shotgun (WGS) entry which is preliminary data.</text>
</comment>
<reference evidence="1" key="1">
    <citation type="journal article" date="2020" name="New Phytol.">
        <title>Comparative genomics reveals dynamic genome evolution in host specialist ectomycorrhizal fungi.</title>
        <authorList>
            <person name="Lofgren L.A."/>
            <person name="Nguyen N.H."/>
            <person name="Vilgalys R."/>
            <person name="Ruytinx J."/>
            <person name="Liao H.L."/>
            <person name="Branco S."/>
            <person name="Kuo A."/>
            <person name="LaButti K."/>
            <person name="Lipzen A."/>
            <person name="Andreopoulos W."/>
            <person name="Pangilinan J."/>
            <person name="Riley R."/>
            <person name="Hundley H."/>
            <person name="Na H."/>
            <person name="Barry K."/>
            <person name="Grigoriev I.V."/>
            <person name="Stajich J.E."/>
            <person name="Kennedy P.G."/>
        </authorList>
    </citation>
    <scope>NUCLEOTIDE SEQUENCE</scope>
    <source>
        <strain evidence="1">FC423</strain>
    </source>
</reference>